<feature type="domain" description="FAD-binding PCMH-type" evidence="2">
    <location>
        <begin position="1"/>
        <end position="152"/>
    </location>
</feature>
<evidence type="ECO:0000313" key="3">
    <source>
        <dbReference type="EMBL" id="GGO61264.1"/>
    </source>
</evidence>
<dbReference type="PANTHER" id="PTHR43762:SF1">
    <property type="entry name" value="D-ARABINONO-1,4-LACTONE OXIDASE"/>
    <property type="match status" value="1"/>
</dbReference>
<evidence type="ECO:0000259" key="2">
    <source>
        <dbReference type="PROSITE" id="PS51387"/>
    </source>
</evidence>
<dbReference type="Gene3D" id="3.30.70.2530">
    <property type="match status" value="1"/>
</dbReference>
<dbReference type="InterPro" id="IPR016169">
    <property type="entry name" value="FAD-bd_PCMH_sub2"/>
</dbReference>
<organism evidence="3 4">
    <name type="scientific">Nonomuraea cavernae</name>
    <dbReference type="NCBI Taxonomy" id="2045107"/>
    <lineage>
        <taxon>Bacteria</taxon>
        <taxon>Bacillati</taxon>
        <taxon>Actinomycetota</taxon>
        <taxon>Actinomycetes</taxon>
        <taxon>Streptosporangiales</taxon>
        <taxon>Streptosporangiaceae</taxon>
        <taxon>Nonomuraea</taxon>
    </lineage>
</organism>
<dbReference type="InterPro" id="IPR016171">
    <property type="entry name" value="Vanillyl_alc_oxidase_C-sub2"/>
</dbReference>
<gene>
    <name evidence="3" type="primary">xyoA</name>
    <name evidence="3" type="ORF">GCM10012289_03080</name>
</gene>
<keyword evidence="1" id="KW-0560">Oxidoreductase</keyword>
<dbReference type="AlphaFoldDB" id="A0A917YRJ0"/>
<dbReference type="Gene3D" id="3.30.465.10">
    <property type="match status" value="1"/>
</dbReference>
<reference evidence="3" key="2">
    <citation type="submission" date="2020-09" db="EMBL/GenBank/DDBJ databases">
        <authorList>
            <person name="Sun Q."/>
            <person name="Zhou Y."/>
        </authorList>
    </citation>
    <scope>NUCLEOTIDE SEQUENCE</scope>
    <source>
        <strain evidence="3">CGMCC 4.7368</strain>
    </source>
</reference>
<dbReference type="GO" id="GO:0016020">
    <property type="term" value="C:membrane"/>
    <property type="evidence" value="ECO:0007669"/>
    <property type="project" value="InterPro"/>
</dbReference>
<accession>A0A917YRJ0</accession>
<proteinExistence type="predicted"/>
<dbReference type="InterPro" id="IPR006094">
    <property type="entry name" value="Oxid_FAD_bind_N"/>
</dbReference>
<dbReference type="Proteomes" id="UP000646523">
    <property type="component" value="Unassembled WGS sequence"/>
</dbReference>
<sequence length="395" mass="42916">MAGLQALVARGDQIRALGTRHSFNELADGPGDLVSLAGLPPAMDVDSTAGTVRVAAGVRYAELARHLDEKGFALPNLGSLPHISVAGACATATHGSGVGNGCLSTAVSRLELVTADGDLVTVGRDAAHFPGMVVGLGALGIVVSLTLDLVPSFDMRQRVYEGLPLDVLDDHFEELVTAAYSVCLFTDWRSPALTQVWIIERADEPESLVVKEPWFTASPATRPLHPVSGFSAASCTEQLGVTGRWYERLPHFRPDFEPSSAGDELHSEYMVARRDAVPALRALDAIRTSISPVSQICEVRTVAADDLWMSPFYQEDSVSIHFTWIADTEAVLPVVALVEERLAPFRARPHWAKIFTTPPSLLRSRYERASDFHDLVRVWDPAGKFGNSFLDRYLS</sequence>
<reference evidence="3" key="1">
    <citation type="journal article" date="2014" name="Int. J. Syst. Evol. Microbiol.">
        <title>Complete genome sequence of Corynebacterium casei LMG S-19264T (=DSM 44701T), isolated from a smear-ripened cheese.</title>
        <authorList>
            <consortium name="US DOE Joint Genome Institute (JGI-PGF)"/>
            <person name="Walter F."/>
            <person name="Albersmeier A."/>
            <person name="Kalinowski J."/>
            <person name="Ruckert C."/>
        </authorList>
    </citation>
    <scope>NUCLEOTIDE SEQUENCE</scope>
    <source>
        <strain evidence="3">CGMCC 4.7368</strain>
    </source>
</reference>
<dbReference type="Gene3D" id="1.10.45.10">
    <property type="entry name" value="Vanillyl-alcohol Oxidase, Chain A, domain 4"/>
    <property type="match status" value="1"/>
</dbReference>
<dbReference type="InterPro" id="IPR036318">
    <property type="entry name" value="FAD-bd_PCMH-like_sf"/>
</dbReference>
<dbReference type="Pfam" id="PF04030">
    <property type="entry name" value="ALO"/>
    <property type="match status" value="1"/>
</dbReference>
<dbReference type="PIRSF" id="PIRSF000136">
    <property type="entry name" value="LGO_GLO"/>
    <property type="match status" value="1"/>
</dbReference>
<dbReference type="InterPro" id="IPR016166">
    <property type="entry name" value="FAD-bd_PCMH"/>
</dbReference>
<dbReference type="GO" id="GO:0071949">
    <property type="term" value="F:FAD binding"/>
    <property type="evidence" value="ECO:0007669"/>
    <property type="project" value="InterPro"/>
</dbReference>
<dbReference type="EMBL" id="BMNH01000001">
    <property type="protein sequence ID" value="GGO61264.1"/>
    <property type="molecule type" value="Genomic_DNA"/>
</dbReference>
<dbReference type="PROSITE" id="PS51387">
    <property type="entry name" value="FAD_PCMH"/>
    <property type="match status" value="1"/>
</dbReference>
<evidence type="ECO:0000256" key="1">
    <source>
        <dbReference type="ARBA" id="ARBA00023002"/>
    </source>
</evidence>
<name>A0A917YRJ0_9ACTN</name>
<dbReference type="RefSeq" id="WP_308015906.1">
    <property type="nucleotide sequence ID" value="NZ_BMNH01000001.1"/>
</dbReference>
<dbReference type="Pfam" id="PF01565">
    <property type="entry name" value="FAD_binding_4"/>
    <property type="match status" value="1"/>
</dbReference>
<dbReference type="Gene3D" id="3.30.70.2520">
    <property type="match status" value="1"/>
</dbReference>
<dbReference type="PANTHER" id="PTHR43762">
    <property type="entry name" value="L-GULONOLACTONE OXIDASE"/>
    <property type="match status" value="1"/>
</dbReference>
<comment type="caution">
    <text evidence="3">The sequence shown here is derived from an EMBL/GenBank/DDBJ whole genome shotgun (WGS) entry which is preliminary data.</text>
</comment>
<protein>
    <submittedName>
        <fullName evidence="3">Xylitol oxidase</fullName>
    </submittedName>
</protein>
<dbReference type="GO" id="GO:0003885">
    <property type="term" value="F:D-arabinono-1,4-lactone oxidase activity"/>
    <property type="evidence" value="ECO:0007669"/>
    <property type="project" value="InterPro"/>
</dbReference>
<dbReference type="InterPro" id="IPR007173">
    <property type="entry name" value="ALO_C"/>
</dbReference>
<dbReference type="GO" id="GO:0080049">
    <property type="term" value="F:L-gulono-1,4-lactone dehydrogenase activity"/>
    <property type="evidence" value="ECO:0007669"/>
    <property type="project" value="TreeGrafter"/>
</dbReference>
<dbReference type="InterPro" id="IPR016167">
    <property type="entry name" value="FAD-bd_PCMH_sub1"/>
</dbReference>
<keyword evidence="4" id="KW-1185">Reference proteome</keyword>
<dbReference type="SUPFAM" id="SSF56176">
    <property type="entry name" value="FAD-binding/transporter-associated domain-like"/>
    <property type="match status" value="1"/>
</dbReference>
<dbReference type="InterPro" id="IPR010031">
    <property type="entry name" value="FAD_lactone_oxidase-like"/>
</dbReference>
<evidence type="ECO:0000313" key="4">
    <source>
        <dbReference type="Proteomes" id="UP000646523"/>
    </source>
</evidence>
<dbReference type="Gene3D" id="3.30.43.10">
    <property type="entry name" value="Uridine Diphospho-n-acetylenolpyruvylglucosamine Reductase, domain 2"/>
    <property type="match status" value="1"/>
</dbReference>